<dbReference type="GO" id="GO:0005886">
    <property type="term" value="C:plasma membrane"/>
    <property type="evidence" value="ECO:0007669"/>
    <property type="project" value="TreeGrafter"/>
</dbReference>
<evidence type="ECO:0000256" key="1">
    <source>
        <dbReference type="ARBA" id="ARBA00004141"/>
    </source>
</evidence>
<feature type="domain" description="Sodium/calcium exchanger membrane region" evidence="6">
    <location>
        <begin position="249"/>
        <end position="389"/>
    </location>
</feature>
<evidence type="ECO:0000256" key="2">
    <source>
        <dbReference type="ARBA" id="ARBA00022692"/>
    </source>
</evidence>
<feature type="transmembrane region" description="Helical" evidence="5">
    <location>
        <begin position="125"/>
        <end position="147"/>
    </location>
</feature>
<feature type="transmembrane region" description="Helical" evidence="5">
    <location>
        <begin position="159"/>
        <end position="176"/>
    </location>
</feature>
<sequence>MTDPDTMDPVGDALRKERPGIAGLVRKERTLPVAVLTMLAFVAYGDRLSSGLGNPVLLAVLFAWLFGVILMAALSVVRHADELAERLGEPYGTLILTLTITAIEVVAISAVMFHGDNNPTLVRDTLFAVVMIILNGMVGLSLLLGAWRRPQQRHNLQGANAYLGLIVPLATLSLILPEYEPTPSGPAISSAHEAILIFMSIGLYAVFLMLQTGRHKLFFTNHHPSHATTHTPAPTPEHRPSGQPLILHAALLFAYMVPVVYLVDHLARPIDYVVETLRAPMALGGVVMAVLVATPESISAVRAAIADHLQRSVNIFLGSVLSTIGLTIPAMLAISHLSGHSIVLGLGRTETILLVLTLAVSMITFASGRTNVMQGFVHLMLFFTYLLLIVEG</sequence>
<feature type="transmembrane region" description="Helical" evidence="5">
    <location>
        <begin position="57"/>
        <end position="79"/>
    </location>
</feature>
<gene>
    <name evidence="7" type="ORF">GGQ64_000396</name>
</gene>
<keyword evidence="8" id="KW-1185">Reference proteome</keyword>
<proteinExistence type="predicted"/>
<dbReference type="Pfam" id="PF01699">
    <property type="entry name" value="Na_Ca_ex"/>
    <property type="match status" value="2"/>
</dbReference>
<feature type="transmembrane region" description="Helical" evidence="5">
    <location>
        <begin position="372"/>
        <end position="390"/>
    </location>
</feature>
<evidence type="ECO:0000256" key="3">
    <source>
        <dbReference type="ARBA" id="ARBA00022989"/>
    </source>
</evidence>
<evidence type="ECO:0000256" key="4">
    <source>
        <dbReference type="ARBA" id="ARBA00023136"/>
    </source>
</evidence>
<feature type="transmembrane region" description="Helical" evidence="5">
    <location>
        <begin position="283"/>
        <end position="301"/>
    </location>
</feature>
<accession>A0A7W6D1Y9</accession>
<dbReference type="GO" id="GO:0015385">
    <property type="term" value="F:sodium:proton antiporter activity"/>
    <property type="evidence" value="ECO:0007669"/>
    <property type="project" value="TreeGrafter"/>
</dbReference>
<dbReference type="GO" id="GO:0015386">
    <property type="term" value="F:potassium:proton antiporter activity"/>
    <property type="evidence" value="ECO:0007669"/>
    <property type="project" value="TreeGrafter"/>
</dbReference>
<dbReference type="PANTHER" id="PTHR37958">
    <property type="entry name" value="SODIUM-POTASSIUM/PROTON ANTIPORTER CHAA"/>
    <property type="match status" value="1"/>
</dbReference>
<feature type="transmembrane region" description="Helical" evidence="5">
    <location>
        <begin position="313"/>
        <end position="334"/>
    </location>
</feature>
<organism evidence="7 8">
    <name type="scientific">Mycoplana azooxidifex</name>
    <dbReference type="NCBI Taxonomy" id="1636188"/>
    <lineage>
        <taxon>Bacteria</taxon>
        <taxon>Pseudomonadati</taxon>
        <taxon>Pseudomonadota</taxon>
        <taxon>Alphaproteobacteria</taxon>
        <taxon>Hyphomicrobiales</taxon>
        <taxon>Rhizobiaceae</taxon>
        <taxon>Mycoplana</taxon>
    </lineage>
</organism>
<name>A0A7W6D1Y9_9HYPH</name>
<dbReference type="InterPro" id="IPR052946">
    <property type="entry name" value="Alkaline_pH_Ca-Antiporter"/>
</dbReference>
<dbReference type="Proteomes" id="UP000574761">
    <property type="component" value="Unassembled WGS sequence"/>
</dbReference>
<dbReference type="InterPro" id="IPR004837">
    <property type="entry name" value="NaCa_Exmemb"/>
</dbReference>
<keyword evidence="2 5" id="KW-0812">Transmembrane</keyword>
<feature type="domain" description="Sodium/calcium exchanger membrane region" evidence="6">
    <location>
        <begin position="58"/>
        <end position="212"/>
    </location>
</feature>
<dbReference type="EMBL" id="JACIEE010000001">
    <property type="protein sequence ID" value="MBB3975220.1"/>
    <property type="molecule type" value="Genomic_DNA"/>
</dbReference>
<comment type="subcellular location">
    <subcellularLocation>
        <location evidence="1">Membrane</location>
        <topology evidence="1">Multi-pass membrane protein</topology>
    </subcellularLocation>
</comment>
<keyword evidence="3 5" id="KW-1133">Transmembrane helix</keyword>
<feature type="transmembrane region" description="Helical" evidence="5">
    <location>
        <begin position="91"/>
        <end position="113"/>
    </location>
</feature>
<dbReference type="PANTHER" id="PTHR37958:SF1">
    <property type="entry name" value="SODIUM-POTASSIUM_PROTON ANTIPORTER CHAA"/>
    <property type="match status" value="1"/>
</dbReference>
<keyword evidence="4 5" id="KW-0472">Membrane</keyword>
<protein>
    <submittedName>
        <fullName evidence="7">Ca2+:H+ antiporter</fullName>
    </submittedName>
</protein>
<comment type="caution">
    <text evidence="7">The sequence shown here is derived from an EMBL/GenBank/DDBJ whole genome shotgun (WGS) entry which is preliminary data.</text>
</comment>
<dbReference type="AlphaFoldDB" id="A0A7W6D1Y9"/>
<feature type="transmembrane region" description="Helical" evidence="5">
    <location>
        <begin position="346"/>
        <end position="365"/>
    </location>
</feature>
<evidence type="ECO:0000259" key="6">
    <source>
        <dbReference type="Pfam" id="PF01699"/>
    </source>
</evidence>
<evidence type="ECO:0000313" key="8">
    <source>
        <dbReference type="Proteomes" id="UP000574761"/>
    </source>
</evidence>
<evidence type="ECO:0000256" key="5">
    <source>
        <dbReference type="SAM" id="Phobius"/>
    </source>
</evidence>
<feature type="transmembrane region" description="Helical" evidence="5">
    <location>
        <begin position="188"/>
        <end position="210"/>
    </location>
</feature>
<feature type="transmembrane region" description="Helical" evidence="5">
    <location>
        <begin position="245"/>
        <end position="263"/>
    </location>
</feature>
<evidence type="ECO:0000313" key="7">
    <source>
        <dbReference type="EMBL" id="MBB3975220.1"/>
    </source>
</evidence>
<reference evidence="7 8" key="1">
    <citation type="submission" date="2020-08" db="EMBL/GenBank/DDBJ databases">
        <title>Genomic Encyclopedia of Type Strains, Phase IV (KMG-IV): sequencing the most valuable type-strain genomes for metagenomic binning, comparative biology and taxonomic classification.</title>
        <authorList>
            <person name="Goeker M."/>
        </authorList>
    </citation>
    <scope>NUCLEOTIDE SEQUENCE [LARGE SCALE GENOMIC DNA]</scope>
    <source>
        <strain evidence="7 8">DSM 100211</strain>
    </source>
</reference>